<gene>
    <name evidence="1" type="ORF">ABT272_28305</name>
</gene>
<dbReference type="EMBL" id="JBEPAZ010000030">
    <property type="protein sequence ID" value="MER6431602.1"/>
    <property type="molecule type" value="Genomic_DNA"/>
</dbReference>
<evidence type="ECO:0000313" key="2">
    <source>
        <dbReference type="Proteomes" id="UP001470023"/>
    </source>
</evidence>
<evidence type="ECO:0008006" key="3">
    <source>
        <dbReference type="Google" id="ProtNLM"/>
    </source>
</evidence>
<keyword evidence="2" id="KW-1185">Reference proteome</keyword>
<evidence type="ECO:0000313" key="1">
    <source>
        <dbReference type="EMBL" id="MER6431602.1"/>
    </source>
</evidence>
<accession>A0ABV1UDF9</accession>
<reference evidence="1 2" key="1">
    <citation type="submission" date="2024-06" db="EMBL/GenBank/DDBJ databases">
        <title>The Natural Products Discovery Center: Release of the First 8490 Sequenced Strains for Exploring Actinobacteria Biosynthetic Diversity.</title>
        <authorList>
            <person name="Kalkreuter E."/>
            <person name="Kautsar S.A."/>
            <person name="Yang D."/>
            <person name="Bader C.D."/>
            <person name="Teijaro C.N."/>
            <person name="Fluegel L."/>
            <person name="Davis C.M."/>
            <person name="Simpson J.R."/>
            <person name="Lauterbach L."/>
            <person name="Steele A.D."/>
            <person name="Gui C."/>
            <person name="Meng S."/>
            <person name="Li G."/>
            <person name="Viehrig K."/>
            <person name="Ye F."/>
            <person name="Su P."/>
            <person name="Kiefer A.F."/>
            <person name="Nichols A."/>
            <person name="Cepeda A.J."/>
            <person name="Yan W."/>
            <person name="Fan B."/>
            <person name="Jiang Y."/>
            <person name="Adhikari A."/>
            <person name="Zheng C.-J."/>
            <person name="Schuster L."/>
            <person name="Cowan T.M."/>
            <person name="Smanski M.J."/>
            <person name="Chevrette M.G."/>
            <person name="De Carvalho L.P.S."/>
            <person name="Shen B."/>
        </authorList>
    </citation>
    <scope>NUCLEOTIDE SEQUENCE [LARGE SCALE GENOMIC DNA]</scope>
    <source>
        <strain evidence="1 2">NPDC001166</strain>
    </source>
</reference>
<sequence length="89" mass="8882">MSEINLPGDVDTVVKTAKTYARDLAERTLATAVVAAGGVAVAAGPADMFHASFWETMAAAGIAAAGTLLKGMLARAFGSKNSASLAKGV</sequence>
<organism evidence="1 2">
    <name type="scientific">Streptomyces sp. 900105245</name>
    <dbReference type="NCBI Taxonomy" id="3154379"/>
    <lineage>
        <taxon>Bacteria</taxon>
        <taxon>Bacillati</taxon>
        <taxon>Actinomycetota</taxon>
        <taxon>Actinomycetes</taxon>
        <taxon>Kitasatosporales</taxon>
        <taxon>Streptomycetaceae</taxon>
        <taxon>Streptomyces</taxon>
    </lineage>
</organism>
<name>A0ABV1UDF9_9ACTN</name>
<dbReference type="Proteomes" id="UP001470023">
    <property type="component" value="Unassembled WGS sequence"/>
</dbReference>
<comment type="caution">
    <text evidence="1">The sequence shown here is derived from an EMBL/GenBank/DDBJ whole genome shotgun (WGS) entry which is preliminary data.</text>
</comment>
<protein>
    <recommendedName>
        <fullName evidence="3">Holin</fullName>
    </recommendedName>
</protein>
<dbReference type="RefSeq" id="WP_073901240.1">
    <property type="nucleotide sequence ID" value="NZ_JBEPAZ010000030.1"/>
</dbReference>
<proteinExistence type="predicted"/>